<organism evidence="3 4">
    <name type="scientific">Chitinophaga chungangae</name>
    <dbReference type="NCBI Taxonomy" id="2821488"/>
    <lineage>
        <taxon>Bacteria</taxon>
        <taxon>Pseudomonadati</taxon>
        <taxon>Bacteroidota</taxon>
        <taxon>Chitinophagia</taxon>
        <taxon>Chitinophagales</taxon>
        <taxon>Chitinophagaceae</taxon>
        <taxon>Chitinophaga</taxon>
    </lineage>
</organism>
<dbReference type="Gene3D" id="2.180.10.10">
    <property type="entry name" value="RHS repeat-associated core"/>
    <property type="match status" value="1"/>
</dbReference>
<gene>
    <name evidence="3" type="ORF">J7I43_17880</name>
</gene>
<dbReference type="PANTHER" id="PTHR32305:SF15">
    <property type="entry name" value="PROTEIN RHSA-RELATED"/>
    <property type="match status" value="1"/>
</dbReference>
<sequence length="310" mass="34744">MDQISYKALYKTENKFQYNRKELQNKEFAGNGGSGLEWYDYGARIYDPQIGRWNHIDPLTEMSRRWSPYNYTFNNPVRFIDPDGMLTYDWIAKKYIDENGEIVNDENAWTQINAMGSTVYKAADDDNENSDNSDNGKDDDPMKKRQKEYQKIIDATATTLGATSTSTDFTINGLNGLQQFVNRYTGTTYEVINMGECKVVKGLTVDALGRRVALVGIIVTGFDIANNGLNWKNGTDAIMGGVALIPGVGWVIGAAYYLVDPIVKKATGKNIGNHIGDLTDKTSNFVSSTWDTMISGFSNMEYQLRNGWLP</sequence>
<dbReference type="NCBIfam" id="TIGR03696">
    <property type="entry name" value="Rhs_assc_core"/>
    <property type="match status" value="1"/>
</dbReference>
<evidence type="ECO:0000313" key="3">
    <source>
        <dbReference type="EMBL" id="MBO9154102.1"/>
    </source>
</evidence>
<proteinExistence type="predicted"/>
<protein>
    <recommendedName>
        <fullName evidence="5">RHS repeat-associated core domain-containing protein</fullName>
    </recommendedName>
</protein>
<reference evidence="4" key="1">
    <citation type="submission" date="2021-03" db="EMBL/GenBank/DDBJ databases">
        <title>Assistant Professor.</title>
        <authorList>
            <person name="Huq M.A."/>
        </authorList>
    </citation>
    <scope>NUCLEOTIDE SEQUENCE [LARGE SCALE GENOMIC DNA]</scope>
    <source>
        <strain evidence="4">MAH-28</strain>
    </source>
</reference>
<dbReference type="EMBL" id="JAGHKP010000003">
    <property type="protein sequence ID" value="MBO9154102.1"/>
    <property type="molecule type" value="Genomic_DNA"/>
</dbReference>
<dbReference type="InterPro" id="IPR050708">
    <property type="entry name" value="T6SS_VgrG/RHS"/>
</dbReference>
<evidence type="ECO:0008006" key="5">
    <source>
        <dbReference type="Google" id="ProtNLM"/>
    </source>
</evidence>
<feature type="compositionally biased region" description="Basic and acidic residues" evidence="1">
    <location>
        <begin position="134"/>
        <end position="144"/>
    </location>
</feature>
<feature type="region of interest" description="Disordered" evidence="1">
    <location>
        <begin position="122"/>
        <end position="144"/>
    </location>
</feature>
<keyword evidence="4" id="KW-1185">Reference proteome</keyword>
<evidence type="ECO:0000313" key="4">
    <source>
        <dbReference type="Proteomes" id="UP000679126"/>
    </source>
</evidence>
<keyword evidence="2" id="KW-0812">Transmembrane</keyword>
<name>A0ABS3YHF2_9BACT</name>
<dbReference type="InterPro" id="IPR022385">
    <property type="entry name" value="Rhs_assc_core"/>
</dbReference>
<dbReference type="PANTHER" id="PTHR32305">
    <property type="match status" value="1"/>
</dbReference>
<accession>A0ABS3YHF2</accession>
<evidence type="ECO:0000256" key="2">
    <source>
        <dbReference type="SAM" id="Phobius"/>
    </source>
</evidence>
<dbReference type="Proteomes" id="UP000679126">
    <property type="component" value="Unassembled WGS sequence"/>
</dbReference>
<evidence type="ECO:0000256" key="1">
    <source>
        <dbReference type="SAM" id="MobiDB-lite"/>
    </source>
</evidence>
<feature type="transmembrane region" description="Helical" evidence="2">
    <location>
        <begin position="237"/>
        <end position="259"/>
    </location>
</feature>
<keyword evidence="2" id="KW-1133">Transmembrane helix</keyword>
<keyword evidence="2" id="KW-0472">Membrane</keyword>
<comment type="caution">
    <text evidence="3">The sequence shown here is derived from an EMBL/GenBank/DDBJ whole genome shotgun (WGS) entry which is preliminary data.</text>
</comment>